<accession>A0A1T4W9R4</accession>
<evidence type="ECO:0000256" key="1">
    <source>
        <dbReference type="SAM" id="Coils"/>
    </source>
</evidence>
<gene>
    <name evidence="3" type="ORF">SAMN02745704_00575</name>
</gene>
<feature type="chain" id="PRO_5012097560" evidence="2">
    <location>
        <begin position="24"/>
        <end position="414"/>
    </location>
</feature>
<feature type="coiled-coil region" evidence="1">
    <location>
        <begin position="34"/>
        <end position="64"/>
    </location>
</feature>
<dbReference type="RefSeq" id="WP_078716154.1">
    <property type="nucleotide sequence ID" value="NZ_FUYC01000002.1"/>
</dbReference>
<keyword evidence="2" id="KW-0732">Signal</keyword>
<organism evidence="3 4">
    <name type="scientific">Paucidesulfovibrio gracilis DSM 16080</name>
    <dbReference type="NCBI Taxonomy" id="1121449"/>
    <lineage>
        <taxon>Bacteria</taxon>
        <taxon>Pseudomonadati</taxon>
        <taxon>Thermodesulfobacteriota</taxon>
        <taxon>Desulfovibrionia</taxon>
        <taxon>Desulfovibrionales</taxon>
        <taxon>Desulfovibrionaceae</taxon>
        <taxon>Paucidesulfovibrio</taxon>
    </lineage>
</organism>
<dbReference type="AlphaFoldDB" id="A0A1T4W9R4"/>
<protein>
    <submittedName>
        <fullName evidence="3">Uncharacterized protein</fullName>
    </submittedName>
</protein>
<name>A0A1T4W9R4_9BACT</name>
<keyword evidence="1" id="KW-0175">Coiled coil</keyword>
<sequence>MRKSILVCCVVAVLALCAGAVGAATENPADQIVAERLRKASDQLRTAHDQLQDMREEVERVRRVATVNFQNNAYKVFMKGVLDVYGRVTAPGGWVDAVNMAVETVQNLWSDPTLFGSMVRKPGSEQRALLSAGAENALRSRGRVRRYLHDLAVIMQSPLARFDDDQPPLRSAKGWWRYPGDGVTDDEIELVTRKLQVVRNLSEKLVSVMDRELASLREQRKNMLAVIAELEAAKPASKQSGTADRAYLESLMPLPGDIPMPPSTAPDKEPTKEWGISDGNAFPNYDPKDKYTGFEELTWRYSTSLQYPADPDEQYDYDVYVLLMRGDPAAIAKAYDEGVAFIASMGDMDKGYKPIQELDIGERGHIREATRDGGWNHSIMFRKKGILVEVRSSPWAGGLDVGKQAARAVAARIR</sequence>
<reference evidence="3 4" key="1">
    <citation type="submission" date="2017-02" db="EMBL/GenBank/DDBJ databases">
        <authorList>
            <person name="Peterson S.W."/>
        </authorList>
    </citation>
    <scope>NUCLEOTIDE SEQUENCE [LARGE SCALE GENOMIC DNA]</scope>
    <source>
        <strain evidence="3 4">DSM 16080</strain>
    </source>
</reference>
<keyword evidence="4" id="KW-1185">Reference proteome</keyword>
<dbReference type="Proteomes" id="UP000190027">
    <property type="component" value="Unassembled WGS sequence"/>
</dbReference>
<dbReference type="EMBL" id="FUYC01000002">
    <property type="protein sequence ID" value="SKA74020.1"/>
    <property type="molecule type" value="Genomic_DNA"/>
</dbReference>
<evidence type="ECO:0000256" key="2">
    <source>
        <dbReference type="SAM" id="SignalP"/>
    </source>
</evidence>
<proteinExistence type="predicted"/>
<feature type="signal peptide" evidence="2">
    <location>
        <begin position="1"/>
        <end position="23"/>
    </location>
</feature>
<dbReference type="OrthoDB" id="9820933at2"/>
<evidence type="ECO:0000313" key="3">
    <source>
        <dbReference type="EMBL" id="SKA74020.1"/>
    </source>
</evidence>
<evidence type="ECO:0000313" key="4">
    <source>
        <dbReference type="Proteomes" id="UP000190027"/>
    </source>
</evidence>